<evidence type="ECO:0000256" key="6">
    <source>
        <dbReference type="ARBA" id="ARBA00023242"/>
    </source>
</evidence>
<evidence type="ECO:0000256" key="7">
    <source>
        <dbReference type="RuleBase" id="RU365072"/>
    </source>
</evidence>
<comment type="subcellular location">
    <subcellularLocation>
        <location evidence="7">Nucleus</location>
        <location evidence="7">Nuclear pore complex</location>
    </subcellularLocation>
    <subcellularLocation>
        <location evidence="7">Nucleus membrane</location>
    </subcellularLocation>
</comment>
<dbReference type="FunCoup" id="Q75B61">
    <property type="interactions" value="590"/>
</dbReference>
<dbReference type="GO" id="GO:0006302">
    <property type="term" value="P:double-strand break repair"/>
    <property type="evidence" value="ECO:0007669"/>
    <property type="project" value="EnsemblFungi"/>
</dbReference>
<accession>Q75B61</accession>
<dbReference type="GO" id="GO:0031990">
    <property type="term" value="P:mRNA export from nucleus in response to heat stress"/>
    <property type="evidence" value="ECO:0007669"/>
    <property type="project" value="EnsemblFungi"/>
</dbReference>
<comment type="subunit">
    <text evidence="7">Part of the nuclear pore complex (NPC).</text>
</comment>
<dbReference type="GO" id="GO:0000973">
    <property type="term" value="P:post-transcriptional tethering of RNA polymerase II gene DNA at nuclear periphery"/>
    <property type="evidence" value="ECO:0000318"/>
    <property type="project" value="GO_Central"/>
</dbReference>
<dbReference type="Gene3D" id="1.20.190.50">
    <property type="match status" value="1"/>
</dbReference>
<keyword evidence="6 7" id="KW-0539">Nucleus</keyword>
<evidence type="ECO:0000256" key="2">
    <source>
        <dbReference type="ARBA" id="ARBA00022816"/>
    </source>
</evidence>
<dbReference type="Pfam" id="PF04121">
    <property type="entry name" value="Nup84_Nup100"/>
    <property type="match status" value="1"/>
</dbReference>
<dbReference type="KEGG" id="ago:AGOS_ADL289C"/>
<comment type="similarity">
    <text evidence="7">Belongs to the nucleoporin Nup84/Nup107 family.</text>
</comment>
<evidence type="ECO:0000256" key="1">
    <source>
        <dbReference type="ARBA" id="ARBA00022448"/>
    </source>
</evidence>
<sequence>MSGTRTSSQQILKEFASVVTEFQRSLIAGTDNQDPLQLVQEFRSIAGEAALVCAEETEDQRDRTQFVNFELEAKLWYLVELLVSFRTSDAPMDDIELHDYNSNAVFKKAQLQEDPELYVVWLIIAWIQENLTVSPRPAELPTTKWSNTLLAGGLKSSDLDCPLREEGVQIHPKDNQDDHCFYKYMYELILAGKYEEVRRECEYSDNLTLGMIMCGLEDYVDPRIDLELAGDYEGHQGIKKRALWRRAVYALSRNPNLDKYEAAIYAFLSGTIPQDIDEQQLDWERMLLVYLNQIWNIKIENYLLEKERINKEELIEQMPSQPLSLSAVLNIVASKHVEESEHPIRVLMGAVILNTISPAVKSFIDMLLDAVKGVDQENDLLSEPYILRILTHLVIFLDKACPGVIEEGDKSKLVTTYVSLLNLYEQYDLVPVYISCLDEQDIMEAYSFFLSNLVGDSSRERQLELCYFFQLPTANILKRTAQRIFNDTEPHYNLADTVTMNSEVTDIDLHLISAVDWLMKGRLHVDAVESIIALCRRFLANGKVNSLSTFFEQHNMDDLIKNYELDQLSAKEEYPEDRFVQEIGQYTKLITGFRQYKNWENSSHTVSSSKNTSALLQQFQAFASTLRGLVTEFLVELTEHTDMPSEDRDMLYNIRSLYTPYLLIELHNSYTSTAEKLGVPSFLQEAVNLSTMVANETDKIYLLFQNSGKLKEYLHLVAKAVALIGH</sequence>
<keyword evidence="2" id="KW-0509">mRNA transport</keyword>
<dbReference type="RefSeq" id="NP_983807.1">
    <property type="nucleotide sequence ID" value="NM_209160.1"/>
</dbReference>
<reference evidence="8 9" key="1">
    <citation type="journal article" date="2004" name="Science">
        <title>The Ashbya gossypii genome as a tool for mapping the ancient Saccharomyces cerevisiae genome.</title>
        <authorList>
            <person name="Dietrich F.S."/>
            <person name="Voegeli S."/>
            <person name="Brachat S."/>
            <person name="Lerch A."/>
            <person name="Gates K."/>
            <person name="Steiner S."/>
            <person name="Mohr C."/>
            <person name="Pohlmann R."/>
            <person name="Luedi P."/>
            <person name="Choi S."/>
            <person name="Wing R.A."/>
            <person name="Flavier A."/>
            <person name="Gaffney T.D."/>
            <person name="Philippsen P."/>
        </authorList>
    </citation>
    <scope>NUCLEOTIDE SEQUENCE [LARGE SCALE GENOMIC DNA]</scope>
    <source>
        <strain evidence="9">ATCC 10895 / CBS 109.51 / FGSC 9923 / NRRL Y-1056</strain>
    </source>
</reference>
<dbReference type="GO" id="GO:0031509">
    <property type="term" value="P:subtelomeric heterochromatin formation"/>
    <property type="evidence" value="ECO:0007669"/>
    <property type="project" value="EnsemblFungi"/>
</dbReference>
<dbReference type="GO" id="GO:0034398">
    <property type="term" value="P:telomere tethering at nuclear periphery"/>
    <property type="evidence" value="ECO:0007669"/>
    <property type="project" value="EnsemblFungi"/>
</dbReference>
<evidence type="ECO:0000256" key="5">
    <source>
        <dbReference type="ARBA" id="ARBA00023132"/>
    </source>
</evidence>
<keyword evidence="5 7" id="KW-0906">Nuclear pore complex</keyword>
<reference evidence="9" key="2">
    <citation type="journal article" date="2013" name="G3 (Bethesda)">
        <title>Genomes of Ashbya fungi isolated from insects reveal four mating-type loci, numerous translocations, lack of transposons, and distinct gene duplications.</title>
        <authorList>
            <person name="Dietrich F.S."/>
            <person name="Voegeli S."/>
            <person name="Kuo S."/>
            <person name="Philippsen P."/>
        </authorList>
    </citation>
    <scope>GENOME REANNOTATION</scope>
    <source>
        <strain evidence="9">ATCC 10895 / CBS 109.51 / FGSC 9923 / NRRL Y-1056</strain>
    </source>
</reference>
<keyword evidence="9" id="KW-1185">Reference proteome</keyword>
<gene>
    <name evidence="8" type="ORF">AGOS_ADL289C</name>
</gene>
<protein>
    <recommendedName>
        <fullName evidence="7">Nuclear pore complex protein</fullName>
    </recommendedName>
</protein>
<dbReference type="GO" id="GO:0006606">
    <property type="term" value="P:protein import into nucleus"/>
    <property type="evidence" value="ECO:0000318"/>
    <property type="project" value="GO_Central"/>
</dbReference>
<dbReference type="OMA" id="YEIRALY"/>
<dbReference type="HOGENOM" id="CLU_023045_0_0_1"/>
<dbReference type="AlphaFoldDB" id="Q75B61"/>
<dbReference type="STRING" id="284811.Q75B61"/>
<dbReference type="Gene3D" id="1.10.3450.20">
    <property type="match status" value="1"/>
</dbReference>
<name>Q75B61_EREGS</name>
<evidence type="ECO:0000313" key="9">
    <source>
        <dbReference type="Proteomes" id="UP000000591"/>
    </source>
</evidence>
<evidence type="ECO:0000256" key="4">
    <source>
        <dbReference type="ARBA" id="ARBA00023010"/>
    </source>
</evidence>
<dbReference type="GO" id="GO:0031080">
    <property type="term" value="C:nuclear pore outer ring"/>
    <property type="evidence" value="ECO:0000318"/>
    <property type="project" value="GO_Central"/>
</dbReference>
<keyword evidence="3" id="KW-0653">Protein transport</keyword>
<dbReference type="Proteomes" id="UP000000591">
    <property type="component" value="Chromosome IV"/>
</dbReference>
<dbReference type="GO" id="GO:0042802">
    <property type="term" value="F:identical protein binding"/>
    <property type="evidence" value="ECO:0007669"/>
    <property type="project" value="EnsemblFungi"/>
</dbReference>
<dbReference type="DNASU" id="4619942"/>
<keyword evidence="4 7" id="KW-0811">Translocation</keyword>
<dbReference type="GO" id="GO:0006406">
    <property type="term" value="P:mRNA export from nucleus"/>
    <property type="evidence" value="ECO:0000318"/>
    <property type="project" value="GO_Central"/>
</dbReference>
<evidence type="ECO:0000256" key="3">
    <source>
        <dbReference type="ARBA" id="ARBA00022927"/>
    </source>
</evidence>
<organism evidence="8 9">
    <name type="scientific">Eremothecium gossypii (strain ATCC 10895 / CBS 109.51 / FGSC 9923 / NRRL Y-1056)</name>
    <name type="common">Yeast</name>
    <name type="synonym">Ashbya gossypii</name>
    <dbReference type="NCBI Taxonomy" id="284811"/>
    <lineage>
        <taxon>Eukaryota</taxon>
        <taxon>Fungi</taxon>
        <taxon>Dikarya</taxon>
        <taxon>Ascomycota</taxon>
        <taxon>Saccharomycotina</taxon>
        <taxon>Saccharomycetes</taxon>
        <taxon>Saccharomycetales</taxon>
        <taxon>Saccharomycetaceae</taxon>
        <taxon>Eremothecium</taxon>
    </lineage>
</organism>
<dbReference type="GO" id="GO:0031965">
    <property type="term" value="C:nuclear membrane"/>
    <property type="evidence" value="ECO:0007669"/>
    <property type="project" value="UniProtKB-SubCell"/>
</dbReference>
<comment type="function">
    <text evidence="7">Functions as a component of the nuclear pore complex (NPC).</text>
</comment>
<dbReference type="GO" id="GO:0051664">
    <property type="term" value="P:nuclear pore localization"/>
    <property type="evidence" value="ECO:0007669"/>
    <property type="project" value="EnsemblFungi"/>
</dbReference>
<keyword evidence="1 7" id="KW-0813">Transport</keyword>
<keyword evidence="7" id="KW-0472">Membrane</keyword>
<dbReference type="GO" id="GO:0000781">
    <property type="term" value="C:chromosome, telomeric region"/>
    <property type="evidence" value="ECO:0007669"/>
    <property type="project" value="GOC"/>
</dbReference>
<dbReference type="PANTHER" id="PTHR13003">
    <property type="entry name" value="NUP107-RELATED"/>
    <property type="match status" value="1"/>
</dbReference>
<dbReference type="eggNOG" id="KOG1964">
    <property type="taxonomic scope" value="Eukaryota"/>
</dbReference>
<dbReference type="GO" id="GO:0017056">
    <property type="term" value="F:structural constituent of nuclear pore"/>
    <property type="evidence" value="ECO:0000318"/>
    <property type="project" value="GO_Central"/>
</dbReference>
<proteinExistence type="inferred from homology"/>
<dbReference type="PANTHER" id="PTHR13003:SF2">
    <property type="entry name" value="NUCLEAR PORE COMPLEX PROTEIN NUP107"/>
    <property type="match status" value="1"/>
</dbReference>
<dbReference type="EMBL" id="AE016817">
    <property type="protein sequence ID" value="AAS51631.1"/>
    <property type="molecule type" value="Genomic_DNA"/>
</dbReference>
<evidence type="ECO:0000313" key="8">
    <source>
        <dbReference type="EMBL" id="AAS51631.1"/>
    </source>
</evidence>
<dbReference type="InParanoid" id="Q75B61"/>
<dbReference type="GO" id="GO:0030466">
    <property type="term" value="P:silent mating-type cassette heterochromatin formation"/>
    <property type="evidence" value="ECO:0007669"/>
    <property type="project" value="EnsemblFungi"/>
</dbReference>
<dbReference type="GO" id="GO:0045944">
    <property type="term" value="P:positive regulation of transcription by RNA polymerase II"/>
    <property type="evidence" value="ECO:0007669"/>
    <property type="project" value="EnsemblFungi"/>
</dbReference>
<dbReference type="GeneID" id="4619942"/>
<dbReference type="OrthoDB" id="3098at2759"/>
<dbReference type="InterPro" id="IPR007252">
    <property type="entry name" value="Nup84/Nup107"/>
</dbReference>